<dbReference type="AlphaFoldDB" id="A0A2S3R121"/>
<evidence type="ECO:0000256" key="4">
    <source>
        <dbReference type="ARBA" id="ARBA00023163"/>
    </source>
</evidence>
<evidence type="ECO:0000313" key="6">
    <source>
        <dbReference type="EMBL" id="POB46473.1"/>
    </source>
</evidence>
<comment type="similarity">
    <text evidence="1">Belongs to the LysR transcriptional regulatory family.</text>
</comment>
<evidence type="ECO:0000256" key="2">
    <source>
        <dbReference type="ARBA" id="ARBA00023015"/>
    </source>
</evidence>
<gene>
    <name evidence="6" type="ORF">CRN52_15095</name>
</gene>
<proteinExistence type="inferred from homology"/>
<evidence type="ECO:0000256" key="3">
    <source>
        <dbReference type="ARBA" id="ARBA00023125"/>
    </source>
</evidence>
<protein>
    <submittedName>
        <fullName evidence="6">LysR family transcriptional regulator</fullName>
    </submittedName>
</protein>
<keyword evidence="4" id="KW-0804">Transcription</keyword>
<dbReference type="EMBL" id="PDGH01000102">
    <property type="protein sequence ID" value="POB46473.1"/>
    <property type="molecule type" value="Genomic_DNA"/>
</dbReference>
<dbReference type="GO" id="GO:0003700">
    <property type="term" value="F:DNA-binding transcription factor activity"/>
    <property type="evidence" value="ECO:0007669"/>
    <property type="project" value="InterPro"/>
</dbReference>
<organism evidence="6 7">
    <name type="scientific">Vibrio vulnificus</name>
    <dbReference type="NCBI Taxonomy" id="672"/>
    <lineage>
        <taxon>Bacteria</taxon>
        <taxon>Pseudomonadati</taxon>
        <taxon>Pseudomonadota</taxon>
        <taxon>Gammaproteobacteria</taxon>
        <taxon>Vibrionales</taxon>
        <taxon>Vibrionaceae</taxon>
        <taxon>Vibrio</taxon>
    </lineage>
</organism>
<name>A0A2S3R121_VIBVL</name>
<dbReference type="GO" id="GO:0006351">
    <property type="term" value="P:DNA-templated transcription"/>
    <property type="evidence" value="ECO:0007669"/>
    <property type="project" value="TreeGrafter"/>
</dbReference>
<dbReference type="SUPFAM" id="SSF53850">
    <property type="entry name" value="Periplasmic binding protein-like II"/>
    <property type="match status" value="1"/>
</dbReference>
<dbReference type="GO" id="GO:0043565">
    <property type="term" value="F:sequence-specific DNA binding"/>
    <property type="evidence" value="ECO:0007669"/>
    <property type="project" value="TreeGrafter"/>
</dbReference>
<dbReference type="RefSeq" id="WP_103200678.1">
    <property type="nucleotide sequence ID" value="NZ_JAERHT010000030.1"/>
</dbReference>
<dbReference type="Gene3D" id="3.40.190.10">
    <property type="entry name" value="Periplasmic binding protein-like II"/>
    <property type="match status" value="2"/>
</dbReference>
<dbReference type="InterPro" id="IPR036390">
    <property type="entry name" value="WH_DNA-bd_sf"/>
</dbReference>
<dbReference type="InterPro" id="IPR000847">
    <property type="entry name" value="LysR_HTH_N"/>
</dbReference>
<comment type="caution">
    <text evidence="6">The sequence shown here is derived from an EMBL/GenBank/DDBJ whole genome shotgun (WGS) entry which is preliminary data.</text>
</comment>
<dbReference type="InterPro" id="IPR036388">
    <property type="entry name" value="WH-like_DNA-bd_sf"/>
</dbReference>
<keyword evidence="2" id="KW-0805">Transcription regulation</keyword>
<feature type="domain" description="HTH lysR-type" evidence="5">
    <location>
        <begin position="5"/>
        <end position="62"/>
    </location>
</feature>
<dbReference type="FunFam" id="1.10.10.10:FF:000001">
    <property type="entry name" value="LysR family transcriptional regulator"/>
    <property type="match status" value="1"/>
</dbReference>
<dbReference type="PROSITE" id="PS50931">
    <property type="entry name" value="HTH_LYSR"/>
    <property type="match status" value="1"/>
</dbReference>
<dbReference type="PRINTS" id="PR00039">
    <property type="entry name" value="HTHLYSR"/>
</dbReference>
<evidence type="ECO:0000313" key="7">
    <source>
        <dbReference type="Proteomes" id="UP000237466"/>
    </source>
</evidence>
<evidence type="ECO:0000259" key="5">
    <source>
        <dbReference type="PROSITE" id="PS50931"/>
    </source>
</evidence>
<sequence length="296" mass="33647">MRKQVPLKSLYAFVAVAETGSMTEAANLLHVSHSAISQAVKSLEIQVNRPLFERVGRHVRLNNHGKKYYKQVAPALEQIVKATEELAQSNDIGRITLNMVNSLALHWWIPRLDDLQQFAPNLDVRLSNLTGIFHLEQQGVDVALVHGSPDEWQDYYCEKLSDDELILVCSPELLAHQPSVPELLAQSRIITVTNERRKNDWDIWCQAQQFPLPKTDKHLQFLVSVQAVQATIRRLGVLVTHKLFVKDDIDAGLLTQVGPSVVNPDLAFYWVCHPSKLKNESVLTLRSWIRNDFIPK</sequence>
<dbReference type="PANTHER" id="PTHR30537">
    <property type="entry name" value="HTH-TYPE TRANSCRIPTIONAL REGULATOR"/>
    <property type="match status" value="1"/>
</dbReference>
<dbReference type="Pfam" id="PF03466">
    <property type="entry name" value="LysR_substrate"/>
    <property type="match status" value="1"/>
</dbReference>
<dbReference type="Pfam" id="PF00126">
    <property type="entry name" value="HTH_1"/>
    <property type="match status" value="1"/>
</dbReference>
<reference evidence="6 7" key="1">
    <citation type="journal article" date="2018" name="Front. Microbiol.">
        <title>Phylogeny of Vibrio vulnificus from the Analysis of the Core-Genome: Implications for Intra-Species Taxonomy.</title>
        <authorList>
            <person name="Roig F.J."/>
            <person name="Gonzalez-Candelas F."/>
            <person name="Sanjuan E."/>
            <person name="Fouz B."/>
            <person name="Feil E.J."/>
            <person name="Llorens C."/>
            <person name="Baker-Austin C."/>
            <person name="Oliver J.D."/>
            <person name="Danin-Poleg Y."/>
            <person name="Gibas C.J."/>
            <person name="Kashi Y."/>
            <person name="Gulig P.A."/>
            <person name="Morrison S.S."/>
            <person name="Amaro C."/>
        </authorList>
    </citation>
    <scope>NUCLEOTIDE SEQUENCE [LARGE SCALE GENOMIC DNA]</scope>
    <source>
        <strain evidence="6 7">CECT4608</strain>
    </source>
</reference>
<dbReference type="Gene3D" id="1.10.10.10">
    <property type="entry name" value="Winged helix-like DNA-binding domain superfamily/Winged helix DNA-binding domain"/>
    <property type="match status" value="1"/>
</dbReference>
<dbReference type="SUPFAM" id="SSF46785">
    <property type="entry name" value="Winged helix' DNA-binding domain"/>
    <property type="match status" value="1"/>
</dbReference>
<dbReference type="InterPro" id="IPR005119">
    <property type="entry name" value="LysR_subst-bd"/>
</dbReference>
<dbReference type="Proteomes" id="UP000237466">
    <property type="component" value="Unassembled WGS sequence"/>
</dbReference>
<dbReference type="InterPro" id="IPR058163">
    <property type="entry name" value="LysR-type_TF_proteobact-type"/>
</dbReference>
<keyword evidence="3" id="KW-0238">DNA-binding</keyword>
<accession>A0A2S3R121</accession>
<evidence type="ECO:0000256" key="1">
    <source>
        <dbReference type="ARBA" id="ARBA00009437"/>
    </source>
</evidence>
<dbReference type="PANTHER" id="PTHR30537:SF26">
    <property type="entry name" value="GLYCINE CLEAVAGE SYSTEM TRANSCRIPTIONAL ACTIVATOR"/>
    <property type="match status" value="1"/>
</dbReference>